<evidence type="ECO:0000256" key="1">
    <source>
        <dbReference type="SAM" id="MobiDB-lite"/>
    </source>
</evidence>
<comment type="caution">
    <text evidence="2">The sequence shown here is derived from an EMBL/GenBank/DDBJ whole genome shotgun (WGS) entry which is preliminary data.</text>
</comment>
<protein>
    <submittedName>
        <fullName evidence="2">Uncharacterized protein</fullName>
    </submittedName>
</protein>
<keyword evidence="3" id="KW-1185">Reference proteome</keyword>
<dbReference type="AlphaFoldDB" id="A0A3A8I729"/>
<name>A0A3A8I729_9BACT</name>
<feature type="region of interest" description="Disordered" evidence="1">
    <location>
        <begin position="59"/>
        <end position="78"/>
    </location>
</feature>
<evidence type="ECO:0000313" key="3">
    <source>
        <dbReference type="Proteomes" id="UP000268094"/>
    </source>
</evidence>
<dbReference type="RefSeq" id="WP_147449013.1">
    <property type="nucleotide sequence ID" value="NZ_RAVZ01000408.1"/>
</dbReference>
<feature type="non-terminal residue" evidence="2">
    <location>
        <position position="78"/>
    </location>
</feature>
<dbReference type="EMBL" id="RAVZ01000408">
    <property type="protein sequence ID" value="RKG73493.1"/>
    <property type="molecule type" value="Genomic_DNA"/>
</dbReference>
<organism evidence="2 3">
    <name type="scientific">Corallococcus terminator</name>
    <dbReference type="NCBI Taxonomy" id="2316733"/>
    <lineage>
        <taxon>Bacteria</taxon>
        <taxon>Pseudomonadati</taxon>
        <taxon>Myxococcota</taxon>
        <taxon>Myxococcia</taxon>
        <taxon>Myxococcales</taxon>
        <taxon>Cystobacterineae</taxon>
        <taxon>Myxococcaceae</taxon>
        <taxon>Corallococcus</taxon>
    </lineage>
</organism>
<reference evidence="3" key="1">
    <citation type="submission" date="2018-09" db="EMBL/GenBank/DDBJ databases">
        <authorList>
            <person name="Livingstone P.G."/>
            <person name="Whitworth D.E."/>
        </authorList>
    </citation>
    <scope>NUCLEOTIDE SEQUENCE [LARGE SCALE GENOMIC DNA]</scope>
    <source>
        <strain evidence="3">CA054A</strain>
    </source>
</reference>
<proteinExistence type="predicted"/>
<dbReference type="Proteomes" id="UP000268094">
    <property type="component" value="Unassembled WGS sequence"/>
</dbReference>
<evidence type="ECO:0000313" key="2">
    <source>
        <dbReference type="EMBL" id="RKG73493.1"/>
    </source>
</evidence>
<gene>
    <name evidence="2" type="ORF">D7V88_36365</name>
</gene>
<sequence length="78" mass="8319">MRQDFEAELRVALAEGLLSEEEAPALREEARRQARGPLALLRERGRLSEDSLMSMLALARGGASPGSPSDAPDATATV</sequence>
<accession>A0A3A8I729</accession>